<reference evidence="1 2" key="1">
    <citation type="submission" date="2021-02" db="EMBL/GenBank/DDBJ databases">
        <title>Alicyclobacillus curvatus sp. nov. and Alicyclobacillus mengziensis sp. nov., two acidophilic bacteria isolated from acid mine drainage.</title>
        <authorList>
            <person name="Huang Y."/>
        </authorList>
    </citation>
    <scope>NUCLEOTIDE SEQUENCE [LARGE SCALE GENOMIC DNA]</scope>
    <source>
        <strain evidence="1 2">S30H14</strain>
    </source>
</reference>
<dbReference type="SUPFAM" id="SSF53756">
    <property type="entry name" value="UDP-Glycosyltransferase/glycogen phosphorylase"/>
    <property type="match status" value="1"/>
</dbReference>
<organism evidence="1 2">
    <name type="scientific">Alicyclobacillus mengziensis</name>
    <dbReference type="NCBI Taxonomy" id="2931921"/>
    <lineage>
        <taxon>Bacteria</taxon>
        <taxon>Bacillati</taxon>
        <taxon>Bacillota</taxon>
        <taxon>Bacilli</taxon>
        <taxon>Bacillales</taxon>
        <taxon>Alicyclobacillaceae</taxon>
        <taxon>Alicyclobacillus</taxon>
    </lineage>
</organism>
<dbReference type="AlphaFoldDB" id="A0A9X7W3F1"/>
<evidence type="ECO:0000313" key="2">
    <source>
        <dbReference type="Proteomes" id="UP000663505"/>
    </source>
</evidence>
<evidence type="ECO:0008006" key="3">
    <source>
        <dbReference type="Google" id="ProtNLM"/>
    </source>
</evidence>
<accession>A0A9X7W3F1</accession>
<gene>
    <name evidence="1" type="ORF">JZ786_16220</name>
</gene>
<dbReference type="Proteomes" id="UP000663505">
    <property type="component" value="Chromosome"/>
</dbReference>
<dbReference type="EMBL" id="CP071182">
    <property type="protein sequence ID" value="QSO49914.1"/>
    <property type="molecule type" value="Genomic_DNA"/>
</dbReference>
<proteinExistence type="predicted"/>
<sequence length="404" mass="45584">MLVSYFAPPVINAEAILVWKTVRQLEHYFDVEVISSSLQAYDRVDEQMTWSSAVAVARKHAHLPQGAFTRKASERAMGLIADEQYLWAVLGKVNPSTCDVIYSRSHPGASHIAAYRIKRKLHKPWVAQFSDPWANNPYHKNHTLMRKTMDSRWERLVVENADVLIFPTEEIADMYRQAYASFGVSAKSVVLPHHYTPEFYPEMPSRDRAVIASTRDMESENRQQAPHVSFAYFGDFYGLRSPLPFLEALRLLDRESPDVLHRMTVSFYGNIASKFSSLVQASPIPIVTDKVSYLESLKRMVKTDVLLLIDAPSMTGTNPFLASKVIDYLGAGRPIIGITDPKGTSPAILRQYGHDVIRPDDIKGIAQTVERRITESNISLTPPSEFTTQHVIGQLASIMKDLIH</sequence>
<dbReference type="KEGG" id="afx:JZ786_16220"/>
<name>A0A9X7W3F1_9BACL</name>
<dbReference type="Gene3D" id="3.40.50.2000">
    <property type="entry name" value="Glycogen Phosphorylase B"/>
    <property type="match status" value="1"/>
</dbReference>
<protein>
    <recommendedName>
        <fullName evidence="3">Glycosyltransferase subfamily 4-like N-terminal domain-containing protein</fullName>
    </recommendedName>
</protein>
<evidence type="ECO:0000313" key="1">
    <source>
        <dbReference type="EMBL" id="QSO49914.1"/>
    </source>
</evidence>
<keyword evidence="2" id="KW-1185">Reference proteome</keyword>